<evidence type="ECO:0000256" key="1">
    <source>
        <dbReference type="SAM" id="Phobius"/>
    </source>
</evidence>
<dbReference type="Proteomes" id="UP000006512">
    <property type="component" value="Unassembled WGS sequence"/>
</dbReference>
<name>F4QTM2_9CAUL</name>
<dbReference type="AlphaFoldDB" id="F4QTM2"/>
<keyword evidence="1" id="KW-0472">Membrane</keyword>
<dbReference type="EMBL" id="GL883081">
    <property type="protein sequence ID" value="EGF89172.1"/>
    <property type="molecule type" value="Genomic_DNA"/>
</dbReference>
<gene>
    <name evidence="2" type="ORF">ABI_45190</name>
</gene>
<feature type="transmembrane region" description="Helical" evidence="1">
    <location>
        <begin position="47"/>
        <end position="67"/>
    </location>
</feature>
<feature type="transmembrane region" description="Helical" evidence="1">
    <location>
        <begin position="12"/>
        <end position="35"/>
    </location>
</feature>
<keyword evidence="1" id="KW-0812">Transmembrane</keyword>
<reference evidence="3" key="1">
    <citation type="submission" date="2011-03" db="EMBL/GenBank/DDBJ databases">
        <title>Draft genome sequence of Brevundimonas diminuta.</title>
        <authorList>
            <person name="Brown P.J.B."/>
            <person name="Buechlein A."/>
            <person name="Hemmerich C."/>
            <person name="Brun Y.V."/>
        </authorList>
    </citation>
    <scope>NUCLEOTIDE SEQUENCE [LARGE SCALE GENOMIC DNA]</scope>
    <source>
        <strain evidence="3">C19</strain>
    </source>
</reference>
<keyword evidence="3" id="KW-1185">Reference proteome</keyword>
<dbReference type="HOGENOM" id="CLU_1700629_0_0_5"/>
<organism evidence="2 3">
    <name type="scientific">Asticcacaulis biprosthecium C19</name>
    <dbReference type="NCBI Taxonomy" id="715226"/>
    <lineage>
        <taxon>Bacteria</taxon>
        <taxon>Pseudomonadati</taxon>
        <taxon>Pseudomonadota</taxon>
        <taxon>Alphaproteobacteria</taxon>
        <taxon>Caulobacterales</taxon>
        <taxon>Caulobacteraceae</taxon>
        <taxon>Asticcacaulis</taxon>
    </lineage>
</organism>
<proteinExistence type="predicted"/>
<evidence type="ECO:0000313" key="3">
    <source>
        <dbReference type="Proteomes" id="UP000006512"/>
    </source>
</evidence>
<evidence type="ECO:0008006" key="4">
    <source>
        <dbReference type="Google" id="ProtNLM"/>
    </source>
</evidence>
<protein>
    <recommendedName>
        <fullName evidence="4">Integral membrane protein</fullName>
    </recommendedName>
</protein>
<sequence>MKAAPVKIRNLMPLAGWIFMSIWMSFLCLMTWVFLRDGGFGQFSQPVETGIVLLFWVFGAAGSTHAFKPPLVHATITHDDITVHQRWPWKTETERFRPHDVEPPAIHTAKDSDGDNFFRLVLTTPKGHDVTLSESHDRTQIETLLGRVMAHFRR</sequence>
<accession>F4QTM2</accession>
<dbReference type="OrthoDB" id="8359914at2"/>
<keyword evidence="1" id="KW-1133">Transmembrane helix</keyword>
<evidence type="ECO:0000313" key="2">
    <source>
        <dbReference type="EMBL" id="EGF89172.1"/>
    </source>
</evidence>